<dbReference type="InterPro" id="IPR012816">
    <property type="entry name" value="NADAR"/>
</dbReference>
<dbReference type="AlphaFoldDB" id="A0A7S3ZPD8"/>
<dbReference type="Pfam" id="PF08719">
    <property type="entry name" value="NADAR"/>
    <property type="match status" value="1"/>
</dbReference>
<dbReference type="Gene3D" id="1.10.357.40">
    <property type="entry name" value="YbiA-like"/>
    <property type="match status" value="1"/>
</dbReference>
<reference evidence="4" key="2">
    <citation type="submission" date="2021-11" db="EMBL/GenBank/DDBJ databases">
        <authorList>
            <consortium name="Genoscope - CEA"/>
            <person name="William W."/>
        </authorList>
    </citation>
    <scope>NUCLEOTIDE SEQUENCE</scope>
</reference>
<dbReference type="NCBIfam" id="TIGR02464">
    <property type="entry name" value="ribofla_fusion"/>
    <property type="match status" value="1"/>
</dbReference>
<dbReference type="EMBL" id="CAKKNE010000003">
    <property type="protein sequence ID" value="CAH0372216.1"/>
    <property type="molecule type" value="Genomic_DNA"/>
</dbReference>
<dbReference type="CDD" id="cd15457">
    <property type="entry name" value="NADAR"/>
    <property type="match status" value="1"/>
</dbReference>
<dbReference type="InterPro" id="IPR037238">
    <property type="entry name" value="YbiA-like_sf"/>
</dbReference>
<keyword evidence="5" id="KW-1185">Reference proteome</keyword>
<gene>
    <name evidence="3" type="ORF">PCAL00307_LOCUS5145</name>
    <name evidence="4" type="ORF">PECAL_3P21980</name>
</gene>
<evidence type="ECO:0000256" key="1">
    <source>
        <dbReference type="SAM" id="MobiDB-lite"/>
    </source>
</evidence>
<dbReference type="EMBL" id="HBIW01006204">
    <property type="protein sequence ID" value="CAE0689710.1"/>
    <property type="molecule type" value="Transcribed_RNA"/>
</dbReference>
<reference evidence="3" key="1">
    <citation type="submission" date="2021-01" db="EMBL/GenBank/DDBJ databases">
        <authorList>
            <person name="Corre E."/>
            <person name="Pelletier E."/>
            <person name="Niang G."/>
            <person name="Scheremetjew M."/>
            <person name="Finn R."/>
            <person name="Kale V."/>
            <person name="Holt S."/>
            <person name="Cochrane G."/>
            <person name="Meng A."/>
            <person name="Brown T."/>
            <person name="Cohen L."/>
        </authorList>
    </citation>
    <scope>NUCLEOTIDE SEQUENCE</scope>
    <source>
        <strain evidence="3">CCMP1756</strain>
    </source>
</reference>
<evidence type="ECO:0000313" key="5">
    <source>
        <dbReference type="Proteomes" id="UP000789595"/>
    </source>
</evidence>
<organism evidence="3">
    <name type="scientific">Pelagomonas calceolata</name>
    <dbReference type="NCBI Taxonomy" id="35677"/>
    <lineage>
        <taxon>Eukaryota</taxon>
        <taxon>Sar</taxon>
        <taxon>Stramenopiles</taxon>
        <taxon>Ochrophyta</taxon>
        <taxon>Pelagophyceae</taxon>
        <taxon>Pelagomonadales</taxon>
        <taxon>Pelagomonadaceae</taxon>
        <taxon>Pelagomonas</taxon>
    </lineage>
</organism>
<feature type="region of interest" description="Disordered" evidence="1">
    <location>
        <begin position="1"/>
        <end position="56"/>
    </location>
</feature>
<dbReference type="Proteomes" id="UP000789595">
    <property type="component" value="Unassembled WGS sequence"/>
</dbReference>
<name>A0A7S3ZPD8_9STRA</name>
<evidence type="ECO:0000313" key="3">
    <source>
        <dbReference type="EMBL" id="CAE0689710.1"/>
    </source>
</evidence>
<proteinExistence type="predicted"/>
<accession>A0A7S3ZPD8</accession>
<evidence type="ECO:0000259" key="2">
    <source>
        <dbReference type="Pfam" id="PF08719"/>
    </source>
</evidence>
<evidence type="ECO:0000313" key="4">
    <source>
        <dbReference type="EMBL" id="CAH0372216.1"/>
    </source>
</evidence>
<sequence>MATIDLTQEDGDAPAPAPAVTDLTQDSDDEPPAKRAKAATPDLAQLRRGAPPAPAARSLQLRTHPNQLRDLWRGDVTREGQTLPVVAFYSHRGSSPHRCFSNFHQGAFDFTLPASCDGATPRTVRVGCGEQAIMLSKAALFRDAVRFDAIAAPGKRPEDYKALGRRVQGFDGGAWDGVVVDVAIAVVSQKFASDPVLKQVLLATGNAVLAEAAPQDAIWGIGHGASHANTQEL</sequence>
<dbReference type="OrthoDB" id="206452at2759"/>
<dbReference type="SUPFAM" id="SSF143990">
    <property type="entry name" value="YbiA-like"/>
    <property type="match status" value="1"/>
</dbReference>
<protein>
    <recommendedName>
        <fullName evidence="2">NADAR domain-containing protein</fullName>
    </recommendedName>
</protein>
<feature type="domain" description="NADAR" evidence="2">
    <location>
        <begin position="88"/>
        <end position="229"/>
    </location>
</feature>